<dbReference type="InterPro" id="IPR004875">
    <property type="entry name" value="DDE_SF_endonuclease_dom"/>
</dbReference>
<feature type="region of interest" description="Disordered" evidence="1">
    <location>
        <begin position="1096"/>
        <end position="1121"/>
    </location>
</feature>
<evidence type="ECO:0000313" key="3">
    <source>
        <dbReference type="EMBL" id="OEU09040.1"/>
    </source>
</evidence>
<accession>A0A1E7ESQ5</accession>
<dbReference type="GO" id="GO:0003676">
    <property type="term" value="F:nucleic acid binding"/>
    <property type="evidence" value="ECO:0007669"/>
    <property type="project" value="InterPro"/>
</dbReference>
<proteinExistence type="predicted"/>
<reference evidence="3 4" key="1">
    <citation type="submission" date="2016-09" db="EMBL/GenBank/DDBJ databases">
        <title>Extensive genetic diversity and differential bi-allelic expression allows diatom success in the polar Southern Ocean.</title>
        <authorList>
            <consortium name="DOE Joint Genome Institute"/>
            <person name="Mock T."/>
            <person name="Otillar R.P."/>
            <person name="Strauss J."/>
            <person name="Dupont C."/>
            <person name="Frickenhaus S."/>
            <person name="Maumus F."/>
            <person name="Mcmullan M."/>
            <person name="Sanges R."/>
            <person name="Schmutz J."/>
            <person name="Toseland A."/>
            <person name="Valas R."/>
            <person name="Veluchamy A."/>
            <person name="Ward B.J."/>
            <person name="Allen A."/>
            <person name="Barry K."/>
            <person name="Falciatore A."/>
            <person name="Ferrante M."/>
            <person name="Fortunato A.E."/>
            <person name="Gloeckner G."/>
            <person name="Gruber A."/>
            <person name="Hipkin R."/>
            <person name="Janech M."/>
            <person name="Kroth P."/>
            <person name="Leese F."/>
            <person name="Lindquist E."/>
            <person name="Lyon B.R."/>
            <person name="Martin J."/>
            <person name="Mayer C."/>
            <person name="Parker M."/>
            <person name="Quesneville H."/>
            <person name="Raymond J."/>
            <person name="Uhlig C."/>
            <person name="Valentin K.U."/>
            <person name="Worden A.Z."/>
            <person name="Armbrust E.V."/>
            <person name="Bowler C."/>
            <person name="Green B."/>
            <person name="Moulton V."/>
            <person name="Van Oosterhout C."/>
            <person name="Grigoriev I."/>
        </authorList>
    </citation>
    <scope>NUCLEOTIDE SEQUENCE [LARGE SCALE GENOMIC DNA]</scope>
    <source>
        <strain evidence="3 4">CCMP1102</strain>
    </source>
</reference>
<dbReference type="Proteomes" id="UP000095751">
    <property type="component" value="Unassembled WGS sequence"/>
</dbReference>
<protein>
    <recommendedName>
        <fullName evidence="2">DDE-1 domain-containing protein</fullName>
    </recommendedName>
</protein>
<feature type="domain" description="DDE-1" evidence="2">
    <location>
        <begin position="414"/>
        <end position="521"/>
    </location>
</feature>
<feature type="region of interest" description="Disordered" evidence="1">
    <location>
        <begin position="1152"/>
        <end position="1285"/>
    </location>
</feature>
<dbReference type="EMBL" id="KV784378">
    <property type="protein sequence ID" value="OEU09040.1"/>
    <property type="molecule type" value="Genomic_DNA"/>
</dbReference>
<sequence length="1285" mass="145571">MVRHRSKKTVLKDATNQPKTTKKKSKNIELDESGLRSFIFAFYMSNKSQRSFLEDNNLSRDKFRKRWDRSGLRELKKTNVPYADAKIQYDFWFCKWKGGLYYEMKDLLFEFYLTTDGIKLLTFIRDKGRLANKKGIQTHWKDSGLGLMKLQQKSVAPAIVAYNRWQEDEKKKNGIKNKANGASEKAIPVELELFMRCLIKQLALCGQGIGKIAAKQIFVEALKDGSNDGRFSRSTLNRFIQNYELECKNVKNIDPARISQVTEENRDALFFRLDQVVMLLHTIDSTNCPWKNWAEVGAEFKYNMDEMGTDPTKFRDLLLIPQEIIHRIFQSTPEGDRPSVHCSVAQFSRSDGKYKDAKAKIEGAPMQMVIHSIQSKKKSNSSAAERRIGLYEQQETPPVHDKYTDGFQRHKNLGIIVCTSINGSMTKELFLVAVEHLVENIASDQGANGLYSFLLLDSHVSRWNPRALYLLFKNRIIPVFFPSHLSIVVQPQDNGVILFLHKCLEEASLMDRLFATETDISYSNRVMAKAFHLFREGERKKLMTRGSNSTTKSWKVTGMEPSNPYSDGWRENLEMYASFNGLRIKEDGGCRYYGVRPKDNNVCPSFTESDTSLLNDAVPNLVSDGSKTVLDHGKAKCYAVAEGIINEYIEKPSSERAWRPRAVTDVEKVALQHMEIVQIVSAEPKSEDSLLLDKNYENKKQNAMLTLAKPTEGFQVKPKESNNQNKWHTAQMMDKHEMWNIFDGTSSVQLTTDQLQAQYIINISYHMFPKDNRLIENGHRSDRRRRNEKEMIIKRMAKVLAEEERRADLKEVYNTFNLLPAEERSFINFESRMIAKIEKPSNHIVTVKLGSETHTIKVAAHGHNTSSMNQLVMDNICRTIIGNSNQKEKKKTRRGGRVNRVKRGSDGFVKSLQMDQQHLNDISTEEAAAEKKRKKAIVSCKRRLKCIQTFSSIDEYEDIWNDNSTIQLQKLKKKALTNLLKIFDVAGRARLLNNPPIRAALSGLAITQASINFVKTSNLKQLEEYGEEYNPDDCALDLSIADGSIANTSIIDNSIVDHSIDNIVLSVNDPDTSLFLDDDEISDDGTNFMILESEISGGDAGSETDNVTKQGGIAGSGSETDDTAKLDKLIEGVRNKKSVSFNKTPLIRMFSQQAATSSDATSSDNEELYSRRPRRACTSSRRRTNHSRCKTTTRASKRGPTKTTPSPSPTPTLPPDASRTPIRAAKVAFASSDGNGSNDGDESNEDDDTDDDTVTDLPSSKLQFDSDDDSYDEDRHFSQQASFFN</sequence>
<dbReference type="InParanoid" id="A0A1E7ESQ5"/>
<evidence type="ECO:0000256" key="1">
    <source>
        <dbReference type="SAM" id="MobiDB-lite"/>
    </source>
</evidence>
<name>A0A1E7ESQ5_9STRA</name>
<feature type="region of interest" description="Disordered" evidence="1">
    <location>
        <begin position="1"/>
        <end position="26"/>
    </location>
</feature>
<gene>
    <name evidence="3" type="ORF">FRACYDRAFT_249385</name>
</gene>
<feature type="compositionally biased region" description="Low complexity" evidence="1">
    <location>
        <begin position="1152"/>
        <end position="1163"/>
    </location>
</feature>
<evidence type="ECO:0000313" key="4">
    <source>
        <dbReference type="Proteomes" id="UP000095751"/>
    </source>
</evidence>
<keyword evidence="4" id="KW-1185">Reference proteome</keyword>
<dbReference type="KEGG" id="fcy:FRACYDRAFT_249385"/>
<feature type="compositionally biased region" description="Acidic residues" evidence="1">
    <location>
        <begin position="1239"/>
        <end position="1254"/>
    </location>
</feature>
<feature type="compositionally biased region" description="Basic residues" evidence="1">
    <location>
        <begin position="1171"/>
        <end position="1200"/>
    </location>
</feature>
<dbReference type="Pfam" id="PF03184">
    <property type="entry name" value="DDE_1"/>
    <property type="match status" value="1"/>
</dbReference>
<dbReference type="OrthoDB" id="2190652at2759"/>
<evidence type="ECO:0000259" key="2">
    <source>
        <dbReference type="Pfam" id="PF03184"/>
    </source>
</evidence>
<organism evidence="3 4">
    <name type="scientific">Fragilariopsis cylindrus CCMP1102</name>
    <dbReference type="NCBI Taxonomy" id="635003"/>
    <lineage>
        <taxon>Eukaryota</taxon>
        <taxon>Sar</taxon>
        <taxon>Stramenopiles</taxon>
        <taxon>Ochrophyta</taxon>
        <taxon>Bacillariophyta</taxon>
        <taxon>Bacillariophyceae</taxon>
        <taxon>Bacillariophycidae</taxon>
        <taxon>Bacillariales</taxon>
        <taxon>Bacillariaceae</taxon>
        <taxon>Fragilariopsis</taxon>
    </lineage>
</organism>